<accession>A0A165B1K5</accession>
<dbReference type="GeneID" id="63824448"/>
<dbReference type="InParanoid" id="A0A165B1K5"/>
<evidence type="ECO:0000313" key="2">
    <source>
        <dbReference type="EMBL" id="KZT00058.1"/>
    </source>
</evidence>
<keyword evidence="3" id="KW-1185">Reference proteome</keyword>
<dbReference type="AlphaFoldDB" id="A0A165B1K5"/>
<evidence type="ECO:0000313" key="3">
    <source>
        <dbReference type="Proteomes" id="UP000076871"/>
    </source>
</evidence>
<dbReference type="RefSeq" id="XP_040757798.1">
    <property type="nucleotide sequence ID" value="XM_040907419.1"/>
</dbReference>
<evidence type="ECO:0000256" key="1">
    <source>
        <dbReference type="SAM" id="MobiDB-lite"/>
    </source>
</evidence>
<organism evidence="2 3">
    <name type="scientific">Laetiporus sulphureus 93-53</name>
    <dbReference type="NCBI Taxonomy" id="1314785"/>
    <lineage>
        <taxon>Eukaryota</taxon>
        <taxon>Fungi</taxon>
        <taxon>Dikarya</taxon>
        <taxon>Basidiomycota</taxon>
        <taxon>Agaricomycotina</taxon>
        <taxon>Agaricomycetes</taxon>
        <taxon>Polyporales</taxon>
        <taxon>Laetiporus</taxon>
    </lineage>
</organism>
<sequence>MRRPAFGMRRARRSRTMRNRGIGMFGKKWEERATGADRSGAVPNVARTKARSYEEHVRGNSLIGVRGILPEEPGFHHAQVLWLRKSGDDTAHKRMADCSGFLQLLADLRADVGIRETARRTIAWKGKWGATEHGKRVLTNGHFLDRNNAQSALFTNQQGDEKIPPSGIDKWILHTNGSVGAECLMQQLNDAVVQRETRYGSKNHNRKRTQALLSQARRARSITFHSITRESEQTKLQENAEFKR</sequence>
<name>A0A165B1K5_9APHY</name>
<proteinExistence type="predicted"/>
<feature type="region of interest" description="Disordered" evidence="1">
    <location>
        <begin position="197"/>
        <end position="217"/>
    </location>
</feature>
<dbReference type="EMBL" id="KV427699">
    <property type="protein sequence ID" value="KZT00058.1"/>
    <property type="molecule type" value="Genomic_DNA"/>
</dbReference>
<reference evidence="2 3" key="1">
    <citation type="journal article" date="2016" name="Mol. Biol. Evol.">
        <title>Comparative Genomics of Early-Diverging Mushroom-Forming Fungi Provides Insights into the Origins of Lignocellulose Decay Capabilities.</title>
        <authorList>
            <person name="Nagy L.G."/>
            <person name="Riley R."/>
            <person name="Tritt A."/>
            <person name="Adam C."/>
            <person name="Daum C."/>
            <person name="Floudas D."/>
            <person name="Sun H."/>
            <person name="Yadav J.S."/>
            <person name="Pangilinan J."/>
            <person name="Larsson K.H."/>
            <person name="Matsuura K."/>
            <person name="Barry K."/>
            <person name="Labutti K."/>
            <person name="Kuo R."/>
            <person name="Ohm R.A."/>
            <person name="Bhattacharya S.S."/>
            <person name="Shirouzu T."/>
            <person name="Yoshinaga Y."/>
            <person name="Martin F.M."/>
            <person name="Grigoriev I.V."/>
            <person name="Hibbett D.S."/>
        </authorList>
    </citation>
    <scope>NUCLEOTIDE SEQUENCE [LARGE SCALE GENOMIC DNA]</scope>
    <source>
        <strain evidence="2 3">93-53</strain>
    </source>
</reference>
<protein>
    <submittedName>
        <fullName evidence="2">Uncharacterized protein</fullName>
    </submittedName>
</protein>
<dbReference type="Proteomes" id="UP000076871">
    <property type="component" value="Unassembled WGS sequence"/>
</dbReference>
<gene>
    <name evidence="2" type="ORF">LAESUDRAFT_718361</name>
</gene>